<dbReference type="InterPro" id="IPR019734">
    <property type="entry name" value="TPR_rpt"/>
</dbReference>
<dbReference type="EMBL" id="UYJE01000970">
    <property type="protein sequence ID" value="VDH97937.1"/>
    <property type="molecule type" value="Genomic_DNA"/>
</dbReference>
<gene>
    <name evidence="2" type="ORF">MGAL_10B056851</name>
</gene>
<sequence>MDKYFSDLHNMKKQSLRRIHDSRSRYYESDGPSIFEYSMFTAYPKSPTACVYKKAFELFFDAQEILYTYKKEKVETNEDCECLKSAFHGFARANLCEAHLSATFCLPANILDLIDQYLKIRPNDILVEYFRTAIIFSEHPFVSKCKNGYSSVKHLKQLIIMHEELAFKVNKTKPQPEIHRDLLIHLYFLLGSLYSNTDQEVRALDSFQKSYDIDNSNLDSLYAVAFYKYFTKSDKAESMLKKYLQLASQCHKRYYDAFYTLALIELDKENIELAKKYYYKGVAAEKKQLPCLPAWDTFSRKAARLNIHLLEGLDDLHTSGVLQSIEDSLP</sequence>
<protein>
    <submittedName>
        <fullName evidence="2">Uncharacterized protein</fullName>
    </submittedName>
</protein>
<evidence type="ECO:0000256" key="1">
    <source>
        <dbReference type="PROSITE-ProRule" id="PRU00339"/>
    </source>
</evidence>
<dbReference type="AlphaFoldDB" id="A0A8B6BZQ3"/>
<accession>A0A8B6BZQ3</accession>
<comment type="caution">
    <text evidence="2">The sequence shown here is derived from an EMBL/GenBank/DDBJ whole genome shotgun (WGS) entry which is preliminary data.</text>
</comment>
<organism evidence="2 3">
    <name type="scientific">Mytilus galloprovincialis</name>
    <name type="common">Mediterranean mussel</name>
    <dbReference type="NCBI Taxonomy" id="29158"/>
    <lineage>
        <taxon>Eukaryota</taxon>
        <taxon>Metazoa</taxon>
        <taxon>Spiralia</taxon>
        <taxon>Lophotrochozoa</taxon>
        <taxon>Mollusca</taxon>
        <taxon>Bivalvia</taxon>
        <taxon>Autobranchia</taxon>
        <taxon>Pteriomorphia</taxon>
        <taxon>Mytilida</taxon>
        <taxon>Mytiloidea</taxon>
        <taxon>Mytilidae</taxon>
        <taxon>Mytilinae</taxon>
        <taxon>Mytilus</taxon>
    </lineage>
</organism>
<dbReference type="PROSITE" id="PS50005">
    <property type="entry name" value="TPR"/>
    <property type="match status" value="1"/>
</dbReference>
<dbReference type="SMART" id="SM00028">
    <property type="entry name" value="TPR"/>
    <property type="match status" value="2"/>
</dbReference>
<name>A0A8B6BZQ3_MYTGA</name>
<keyword evidence="1" id="KW-0802">TPR repeat</keyword>
<dbReference type="Proteomes" id="UP000596742">
    <property type="component" value="Unassembled WGS sequence"/>
</dbReference>
<evidence type="ECO:0000313" key="2">
    <source>
        <dbReference type="EMBL" id="VDH97937.1"/>
    </source>
</evidence>
<reference evidence="2" key="1">
    <citation type="submission" date="2018-11" db="EMBL/GenBank/DDBJ databases">
        <authorList>
            <person name="Alioto T."/>
            <person name="Alioto T."/>
        </authorList>
    </citation>
    <scope>NUCLEOTIDE SEQUENCE</scope>
</reference>
<keyword evidence="3" id="KW-1185">Reference proteome</keyword>
<dbReference type="Gene3D" id="1.25.40.10">
    <property type="entry name" value="Tetratricopeptide repeat domain"/>
    <property type="match status" value="1"/>
</dbReference>
<dbReference type="SUPFAM" id="SSF81901">
    <property type="entry name" value="HCP-like"/>
    <property type="match status" value="1"/>
</dbReference>
<proteinExistence type="predicted"/>
<evidence type="ECO:0000313" key="3">
    <source>
        <dbReference type="Proteomes" id="UP000596742"/>
    </source>
</evidence>
<dbReference type="InterPro" id="IPR011990">
    <property type="entry name" value="TPR-like_helical_dom_sf"/>
</dbReference>
<dbReference type="OrthoDB" id="2423701at2759"/>
<feature type="repeat" description="TPR" evidence="1">
    <location>
        <begin position="184"/>
        <end position="217"/>
    </location>
</feature>